<reference evidence="2" key="1">
    <citation type="submission" date="2022-11" db="UniProtKB">
        <authorList>
            <consortium name="WormBaseParasite"/>
        </authorList>
    </citation>
    <scope>IDENTIFICATION</scope>
</reference>
<evidence type="ECO:0000313" key="2">
    <source>
        <dbReference type="WBParaSite" id="ES5_v2.g22186.t1"/>
    </source>
</evidence>
<evidence type="ECO:0000313" key="1">
    <source>
        <dbReference type="Proteomes" id="UP000887579"/>
    </source>
</evidence>
<name>A0AC34FYS2_9BILA</name>
<proteinExistence type="predicted"/>
<accession>A0AC34FYS2</accession>
<protein>
    <submittedName>
        <fullName evidence="2">Uncharacterized protein</fullName>
    </submittedName>
</protein>
<dbReference type="WBParaSite" id="ES5_v2.g22186.t1">
    <property type="protein sequence ID" value="ES5_v2.g22186.t1"/>
    <property type="gene ID" value="ES5_v2.g22186"/>
</dbReference>
<organism evidence="1 2">
    <name type="scientific">Panagrolaimus sp. ES5</name>
    <dbReference type="NCBI Taxonomy" id="591445"/>
    <lineage>
        <taxon>Eukaryota</taxon>
        <taxon>Metazoa</taxon>
        <taxon>Ecdysozoa</taxon>
        <taxon>Nematoda</taxon>
        <taxon>Chromadorea</taxon>
        <taxon>Rhabditida</taxon>
        <taxon>Tylenchina</taxon>
        <taxon>Panagrolaimomorpha</taxon>
        <taxon>Panagrolaimoidea</taxon>
        <taxon>Panagrolaimidae</taxon>
        <taxon>Panagrolaimus</taxon>
    </lineage>
</organism>
<dbReference type="Proteomes" id="UP000887579">
    <property type="component" value="Unplaced"/>
</dbReference>
<sequence>MTSCIPSKRNREDATIEVHGAFEFPRQQENQNIEPEVMQFRASQRLLNPNEHTANELPFEFSWNVDKADLLALGRGKLWSNKFHIDCLSELKFVVGISRDQNDDKMFKVMCQFDKSKADAIGATFDFTVESASFTKTSEMFFDQSNGLKGADCLGLVEEIIDKNDFFVNDVMSLKFSQRPLNMEYKIQKPHLEALSFNEFYECGRISIAGISLTFRICPFGGTVTRGKAYIDFGATCEDGIKFDVILKVCIESANYSANGYKYFCNNNFGRIFICERDELFDVQKKFFDEELNLKIFGIIIKERNKPKFLNFKANNLLFPPKYFQLYGKQKLDIVVMEKTTNELRCFIIKSLSASNICHILQFASHINDATIRTECIQKLKSLVAESVSFSYSEKLSAADKEEIYGNSVA</sequence>